<dbReference type="InterPro" id="IPR025241">
    <property type="entry name" value="DUF4190"/>
</dbReference>
<name>A0A8J3P5X3_9ACTN</name>
<feature type="transmembrane region" description="Helical" evidence="2">
    <location>
        <begin position="126"/>
        <end position="146"/>
    </location>
</feature>
<keyword evidence="2" id="KW-1133">Transmembrane helix</keyword>
<evidence type="ECO:0000259" key="3">
    <source>
        <dbReference type="Pfam" id="PF13828"/>
    </source>
</evidence>
<dbReference type="EMBL" id="BONI01000012">
    <property type="protein sequence ID" value="GIG05193.1"/>
    <property type="molecule type" value="Genomic_DNA"/>
</dbReference>
<dbReference type="Pfam" id="PF13828">
    <property type="entry name" value="DUF4190"/>
    <property type="match status" value="1"/>
</dbReference>
<feature type="transmembrane region" description="Helical" evidence="2">
    <location>
        <begin position="182"/>
        <end position="205"/>
    </location>
</feature>
<dbReference type="RefSeq" id="WP_203691207.1">
    <property type="nucleotide sequence ID" value="NZ_BAAALC010000031.1"/>
</dbReference>
<comment type="caution">
    <text evidence="4">The sequence shown here is derived from an EMBL/GenBank/DDBJ whole genome shotgun (WGS) entry which is preliminary data.</text>
</comment>
<keyword evidence="2" id="KW-0812">Transmembrane</keyword>
<proteinExistence type="predicted"/>
<organism evidence="4 5">
    <name type="scientific">Catellatospora coxensis</name>
    <dbReference type="NCBI Taxonomy" id="310354"/>
    <lineage>
        <taxon>Bacteria</taxon>
        <taxon>Bacillati</taxon>
        <taxon>Actinomycetota</taxon>
        <taxon>Actinomycetes</taxon>
        <taxon>Micromonosporales</taxon>
        <taxon>Micromonosporaceae</taxon>
        <taxon>Catellatospora</taxon>
    </lineage>
</organism>
<keyword evidence="5" id="KW-1185">Reference proteome</keyword>
<dbReference type="Proteomes" id="UP000630887">
    <property type="component" value="Unassembled WGS sequence"/>
</dbReference>
<evidence type="ECO:0000313" key="5">
    <source>
        <dbReference type="Proteomes" id="UP000630887"/>
    </source>
</evidence>
<sequence>MSDPTAPPPASPDPGVSQPAFPDPVPLTFGSADPFPAAQAPAFGSPAGDSAPLGSPAADPVAAGPGHWPNPYQAPGHHPAGGYPTGAWTPVAGQPPVFPAHPYGIHPPPGYAPYPYYRSQRRTNGMAIGAMVTALVGVLGICLYGVPTLVLGPLGAILGHVARRRIRQTGEDGEGMALTGVIVGWVGTALALLVIGGFVVAIFFIGDDPGYRNEPSGAF</sequence>
<keyword evidence="2" id="KW-0472">Membrane</keyword>
<reference evidence="4 5" key="1">
    <citation type="submission" date="2021-01" db="EMBL/GenBank/DDBJ databases">
        <title>Whole genome shotgun sequence of Catellatospora coxensis NBRC 107359.</title>
        <authorList>
            <person name="Komaki H."/>
            <person name="Tamura T."/>
        </authorList>
    </citation>
    <scope>NUCLEOTIDE SEQUENCE [LARGE SCALE GENOMIC DNA]</scope>
    <source>
        <strain evidence="4 5">NBRC 107359</strain>
    </source>
</reference>
<protein>
    <recommendedName>
        <fullName evidence="3">DUF4190 domain-containing protein</fullName>
    </recommendedName>
</protein>
<dbReference type="AlphaFoldDB" id="A0A8J3P5X3"/>
<feature type="region of interest" description="Disordered" evidence="1">
    <location>
        <begin position="1"/>
        <end position="86"/>
    </location>
</feature>
<feature type="compositionally biased region" description="Low complexity" evidence="1">
    <location>
        <begin position="31"/>
        <end position="48"/>
    </location>
</feature>
<evidence type="ECO:0000256" key="1">
    <source>
        <dbReference type="SAM" id="MobiDB-lite"/>
    </source>
</evidence>
<evidence type="ECO:0000313" key="4">
    <source>
        <dbReference type="EMBL" id="GIG05193.1"/>
    </source>
</evidence>
<gene>
    <name evidence="4" type="ORF">Cco03nite_18930</name>
</gene>
<accession>A0A8J3P5X3</accession>
<feature type="compositionally biased region" description="Pro residues" evidence="1">
    <location>
        <begin position="1"/>
        <end position="12"/>
    </location>
</feature>
<evidence type="ECO:0000256" key="2">
    <source>
        <dbReference type="SAM" id="Phobius"/>
    </source>
</evidence>
<feature type="domain" description="DUF4190" evidence="3">
    <location>
        <begin position="126"/>
        <end position="193"/>
    </location>
</feature>